<proteinExistence type="predicted"/>
<keyword evidence="1" id="KW-1133">Transmembrane helix</keyword>
<feature type="transmembrane region" description="Helical" evidence="1">
    <location>
        <begin position="193"/>
        <end position="215"/>
    </location>
</feature>
<dbReference type="RefSeq" id="WP_406698670.1">
    <property type="nucleotide sequence ID" value="NZ_CP155447.1"/>
</dbReference>
<accession>A0AAU7CKK0</accession>
<dbReference type="AlphaFoldDB" id="A0AAU7CKK0"/>
<evidence type="ECO:0000313" key="2">
    <source>
        <dbReference type="EMBL" id="XBH05819.1"/>
    </source>
</evidence>
<feature type="transmembrane region" description="Helical" evidence="1">
    <location>
        <begin position="311"/>
        <end position="333"/>
    </location>
</feature>
<organism evidence="2">
    <name type="scientific">Singulisphaera sp. Ch08</name>
    <dbReference type="NCBI Taxonomy" id="3120278"/>
    <lineage>
        <taxon>Bacteria</taxon>
        <taxon>Pseudomonadati</taxon>
        <taxon>Planctomycetota</taxon>
        <taxon>Planctomycetia</taxon>
        <taxon>Isosphaerales</taxon>
        <taxon>Isosphaeraceae</taxon>
        <taxon>Singulisphaera</taxon>
    </lineage>
</organism>
<feature type="transmembrane region" description="Helical" evidence="1">
    <location>
        <begin position="154"/>
        <end position="181"/>
    </location>
</feature>
<sequence length="337" mass="36762">MSRFDMLRTAAWLIRDTFRQSLESRVFWMMLALSGLGVLTCLSIDVQGGAPLHRPDERPDFLPRTASDAERALAPRDGVDIANGSLTLAFGAFRIPLGRDSQDAVHFIQLVLAAGAADTVGLLLALVWTAGFLPAFLAPGAVTVLLAKPVPRGFLLLGKALGVLTFVAFQATVFFLGTWTALGIRTGIWDSSYLWGIPLLVLQFAIFFSVSALIAANRRRTVACLLGSFLFWFLCWGTNYGRHAAVALPELNREIAPLSPWLRGTVEVGYWALPKPADLSIILSRAIDAEHHFTAVPEFETVQRIHRFHPILSVLSSLVAAGLIFAAAVRSFATTDY</sequence>
<dbReference type="Pfam" id="PF12679">
    <property type="entry name" value="ABC2_membrane_2"/>
    <property type="match status" value="1"/>
</dbReference>
<gene>
    <name evidence="2" type="ORF">V5E97_07260</name>
</gene>
<name>A0AAU7CKK0_9BACT</name>
<dbReference type="EMBL" id="CP155447">
    <property type="protein sequence ID" value="XBH05819.1"/>
    <property type="molecule type" value="Genomic_DNA"/>
</dbReference>
<feature type="transmembrane region" description="Helical" evidence="1">
    <location>
        <begin position="120"/>
        <end position="147"/>
    </location>
</feature>
<feature type="transmembrane region" description="Helical" evidence="1">
    <location>
        <begin position="222"/>
        <end position="241"/>
    </location>
</feature>
<dbReference type="GO" id="GO:0005886">
    <property type="term" value="C:plasma membrane"/>
    <property type="evidence" value="ECO:0007669"/>
    <property type="project" value="UniProtKB-SubCell"/>
</dbReference>
<evidence type="ECO:0000256" key="1">
    <source>
        <dbReference type="SAM" id="Phobius"/>
    </source>
</evidence>
<reference evidence="2" key="1">
    <citation type="submission" date="2024-05" db="EMBL/GenBank/DDBJ databases">
        <title>Planctomycetes of the genus Singulisphaera possess chitinolytic capabilities.</title>
        <authorList>
            <person name="Ivanova A."/>
        </authorList>
    </citation>
    <scope>NUCLEOTIDE SEQUENCE</scope>
    <source>
        <strain evidence="2">Ch08T</strain>
    </source>
</reference>
<protein>
    <submittedName>
        <fullName evidence="2">ABC transporter permease subunit</fullName>
    </submittedName>
</protein>
<dbReference type="GO" id="GO:0140359">
    <property type="term" value="F:ABC-type transporter activity"/>
    <property type="evidence" value="ECO:0007669"/>
    <property type="project" value="InterPro"/>
</dbReference>
<keyword evidence="1" id="KW-0472">Membrane</keyword>
<keyword evidence="1" id="KW-0812">Transmembrane</keyword>